<name>A0ACC0VQK8_9STRA</name>
<organism evidence="1 2">
    <name type="scientific">Peronosclerospora sorghi</name>
    <dbReference type="NCBI Taxonomy" id="230839"/>
    <lineage>
        <taxon>Eukaryota</taxon>
        <taxon>Sar</taxon>
        <taxon>Stramenopiles</taxon>
        <taxon>Oomycota</taxon>
        <taxon>Peronosporomycetes</taxon>
        <taxon>Peronosporales</taxon>
        <taxon>Peronosporaceae</taxon>
        <taxon>Peronosclerospora</taxon>
    </lineage>
</organism>
<dbReference type="EMBL" id="CM047587">
    <property type="protein sequence ID" value="KAI9908783.1"/>
    <property type="molecule type" value="Genomic_DNA"/>
</dbReference>
<protein>
    <submittedName>
        <fullName evidence="1">Uncharacterized protein</fullName>
    </submittedName>
</protein>
<evidence type="ECO:0000313" key="1">
    <source>
        <dbReference type="EMBL" id="KAI9908783.1"/>
    </source>
</evidence>
<keyword evidence="2" id="KW-1185">Reference proteome</keyword>
<dbReference type="Proteomes" id="UP001163321">
    <property type="component" value="Chromosome 8"/>
</dbReference>
<accession>A0ACC0VQK8</accession>
<gene>
    <name evidence="1" type="ORF">PsorP6_003033</name>
</gene>
<comment type="caution">
    <text evidence="1">The sequence shown here is derived from an EMBL/GenBank/DDBJ whole genome shotgun (WGS) entry which is preliminary data.</text>
</comment>
<proteinExistence type="predicted"/>
<sequence length="239" mass="27372">MRKHLADFLFLLCLSAVVEASERETYVGNMDARSSLSHSKRVTVASKRFLRVSEVPTTEDEMESRNKLLEADRVVQSLHLSGIEKDVAKQVLDLSNQEKEIKPKPPAEVSKMLHIKEAEDVIKEVRIVVFARYANEYRKRFGVDSFPVEDLYATLKSSTSARRVAIISHLLQEIDDLRPLGEQLQDYQFELWRKKGGLEKAKSVLGKNKVASEGTIEYQIYHEFNNRLLQPVFTTAGYE</sequence>
<evidence type="ECO:0000313" key="2">
    <source>
        <dbReference type="Proteomes" id="UP001163321"/>
    </source>
</evidence>
<reference evidence="1 2" key="1">
    <citation type="journal article" date="2022" name="bioRxiv">
        <title>The genome of the oomycete Peronosclerospora sorghi, a cosmopolitan pathogen of maize and sorghum, is inflated with dispersed pseudogenes.</title>
        <authorList>
            <person name="Fletcher K."/>
            <person name="Martin F."/>
            <person name="Isakeit T."/>
            <person name="Cavanaugh K."/>
            <person name="Magill C."/>
            <person name="Michelmore R."/>
        </authorList>
    </citation>
    <scope>NUCLEOTIDE SEQUENCE [LARGE SCALE GENOMIC DNA]</scope>
    <source>
        <strain evidence="1">P6</strain>
    </source>
</reference>